<reference evidence="3 4" key="1">
    <citation type="submission" date="2024-09" db="EMBL/GenBank/DDBJ databases">
        <authorList>
            <person name="Sun Q."/>
            <person name="Mori K."/>
        </authorList>
    </citation>
    <scope>NUCLEOTIDE SEQUENCE [LARGE SCALE GENOMIC DNA]</scope>
    <source>
        <strain evidence="3 4">NCAIM B.02301</strain>
    </source>
</reference>
<dbReference type="PROSITE" id="PS50975">
    <property type="entry name" value="ATP_GRASP"/>
    <property type="match status" value="1"/>
</dbReference>
<dbReference type="InterPro" id="IPR011761">
    <property type="entry name" value="ATP-grasp"/>
</dbReference>
<dbReference type="Gene3D" id="3.30.470.20">
    <property type="entry name" value="ATP-grasp fold, B domain"/>
    <property type="match status" value="1"/>
</dbReference>
<proteinExistence type="predicted"/>
<gene>
    <name evidence="3" type="ORF">ACFFH4_06660</name>
</gene>
<keyword evidence="3" id="KW-0436">Ligase</keyword>
<organism evidence="3 4">
    <name type="scientific">Halalkalibacter alkalisediminis</name>
    <dbReference type="NCBI Taxonomy" id="935616"/>
    <lineage>
        <taxon>Bacteria</taxon>
        <taxon>Bacillati</taxon>
        <taxon>Bacillota</taxon>
        <taxon>Bacilli</taxon>
        <taxon>Bacillales</taxon>
        <taxon>Bacillaceae</taxon>
        <taxon>Halalkalibacter</taxon>
    </lineage>
</organism>
<evidence type="ECO:0000313" key="3">
    <source>
        <dbReference type="EMBL" id="MFC0558729.1"/>
    </source>
</evidence>
<comment type="caution">
    <text evidence="3">The sequence shown here is derived from an EMBL/GenBank/DDBJ whole genome shotgun (WGS) entry which is preliminary data.</text>
</comment>
<dbReference type="Gene3D" id="3.30.1490.20">
    <property type="entry name" value="ATP-grasp fold, A domain"/>
    <property type="match status" value="1"/>
</dbReference>
<dbReference type="GO" id="GO:0016874">
    <property type="term" value="F:ligase activity"/>
    <property type="evidence" value="ECO:0007669"/>
    <property type="project" value="UniProtKB-KW"/>
</dbReference>
<dbReference type="PANTHER" id="PTHR21621:SF0">
    <property type="entry name" value="BETA-CITRYLGLUTAMATE SYNTHASE B-RELATED"/>
    <property type="match status" value="1"/>
</dbReference>
<name>A0ABV6NDK4_9BACI</name>
<keyword evidence="1" id="KW-0547">Nucleotide-binding</keyword>
<feature type="domain" description="ATP-grasp" evidence="2">
    <location>
        <begin position="77"/>
        <end position="257"/>
    </location>
</feature>
<dbReference type="Proteomes" id="UP001589833">
    <property type="component" value="Unassembled WGS sequence"/>
</dbReference>
<keyword evidence="1" id="KW-0067">ATP-binding</keyword>
<accession>A0ABV6NDK4</accession>
<dbReference type="RefSeq" id="WP_273839718.1">
    <property type="nucleotide sequence ID" value="NZ_JAQQWT010000001.1"/>
</dbReference>
<evidence type="ECO:0000313" key="4">
    <source>
        <dbReference type="Proteomes" id="UP001589833"/>
    </source>
</evidence>
<dbReference type="InterPro" id="IPR013651">
    <property type="entry name" value="ATP-grasp_RimK-type"/>
</dbReference>
<dbReference type="InterPro" id="IPR013815">
    <property type="entry name" value="ATP_grasp_subdomain_1"/>
</dbReference>
<evidence type="ECO:0000256" key="1">
    <source>
        <dbReference type="PROSITE-ProRule" id="PRU00409"/>
    </source>
</evidence>
<evidence type="ECO:0000259" key="2">
    <source>
        <dbReference type="PROSITE" id="PS50975"/>
    </source>
</evidence>
<sequence>MNIVTFNPFRTIGMPGIKYVKPERMFEDEEKRKIEEADVCLFPENWQVNALVYGMKKKIFPSIQSIQMGFNKIEVTRGLWSVCPEHVPKTVILGRNHDNINRIFADFPFPFVAKEIRNSMGKGVFLIEDHKQFNEYAENNPYFYVQEYLPIDRDLRVCFVGDEVIAAYWRINERNTFRNNVAQGARISFDDIPEDAIELVRTTARNLGIDHAGFDVISAGGKFYFLEFNTLFGNQGFQQLGISVEQKIYDYLKMSIHLS</sequence>
<dbReference type="SUPFAM" id="SSF56059">
    <property type="entry name" value="Glutathione synthetase ATP-binding domain-like"/>
    <property type="match status" value="1"/>
</dbReference>
<dbReference type="EMBL" id="JBHLTR010000006">
    <property type="protein sequence ID" value="MFC0558729.1"/>
    <property type="molecule type" value="Genomic_DNA"/>
</dbReference>
<keyword evidence="4" id="KW-1185">Reference proteome</keyword>
<dbReference type="Pfam" id="PF08443">
    <property type="entry name" value="RimK"/>
    <property type="match status" value="1"/>
</dbReference>
<dbReference type="PANTHER" id="PTHR21621">
    <property type="entry name" value="RIBOSOMAL PROTEIN S6 MODIFICATION PROTEIN"/>
    <property type="match status" value="1"/>
</dbReference>
<protein>
    <submittedName>
        <fullName evidence="3">RimK family alpha-L-glutamate ligase</fullName>
    </submittedName>
</protein>